<comment type="caution">
    <text evidence="3">The sequence shown here is derived from an EMBL/GenBank/DDBJ whole genome shotgun (WGS) entry which is preliminary data.</text>
</comment>
<gene>
    <name evidence="3" type="ORF">F2Q69_00019362</name>
</gene>
<dbReference type="PANTHER" id="PTHR45806">
    <property type="entry name" value="SYNAPTOBREVIN HOMOLOG YKT6"/>
    <property type="match status" value="1"/>
</dbReference>
<dbReference type="SUPFAM" id="SSF58038">
    <property type="entry name" value="SNARE fusion complex"/>
    <property type="match status" value="1"/>
</dbReference>
<dbReference type="Pfam" id="PF00957">
    <property type="entry name" value="Synaptobrevin"/>
    <property type="match status" value="1"/>
</dbReference>
<dbReference type="Gene3D" id="1.20.5.110">
    <property type="match status" value="1"/>
</dbReference>
<proteinExistence type="predicted"/>
<evidence type="ECO:0000313" key="3">
    <source>
        <dbReference type="EMBL" id="KAF3541964.1"/>
    </source>
</evidence>
<dbReference type="PROSITE" id="PS50892">
    <property type="entry name" value="V_SNARE"/>
    <property type="match status" value="1"/>
</dbReference>
<reference evidence="3" key="1">
    <citation type="submission" date="2019-12" db="EMBL/GenBank/DDBJ databases">
        <title>Genome sequencing and annotation of Brassica cretica.</title>
        <authorList>
            <person name="Studholme D.J."/>
            <person name="Sarris P."/>
        </authorList>
    </citation>
    <scope>NUCLEOTIDE SEQUENCE</scope>
    <source>
        <strain evidence="3">PFS-109/04</strain>
        <tissue evidence="3">Leaf</tissue>
    </source>
</reference>
<name>A0A8S9QUR1_BRACR</name>
<organism evidence="3 4">
    <name type="scientific">Brassica cretica</name>
    <name type="common">Mustard</name>
    <dbReference type="NCBI Taxonomy" id="69181"/>
    <lineage>
        <taxon>Eukaryota</taxon>
        <taxon>Viridiplantae</taxon>
        <taxon>Streptophyta</taxon>
        <taxon>Embryophyta</taxon>
        <taxon>Tracheophyta</taxon>
        <taxon>Spermatophyta</taxon>
        <taxon>Magnoliopsida</taxon>
        <taxon>eudicotyledons</taxon>
        <taxon>Gunneridae</taxon>
        <taxon>Pentapetalae</taxon>
        <taxon>rosids</taxon>
        <taxon>malvids</taxon>
        <taxon>Brassicales</taxon>
        <taxon>Brassicaceae</taxon>
        <taxon>Brassiceae</taxon>
        <taxon>Brassica</taxon>
    </lineage>
</organism>
<dbReference type="GO" id="GO:0006888">
    <property type="term" value="P:endoplasmic reticulum to Golgi vesicle-mediated transport"/>
    <property type="evidence" value="ECO:0007669"/>
    <property type="project" value="TreeGrafter"/>
</dbReference>
<dbReference type="EMBL" id="QGKX02001290">
    <property type="protein sequence ID" value="KAF3541964.1"/>
    <property type="molecule type" value="Genomic_DNA"/>
</dbReference>
<dbReference type="GO" id="GO:0005794">
    <property type="term" value="C:Golgi apparatus"/>
    <property type="evidence" value="ECO:0007669"/>
    <property type="project" value="TreeGrafter"/>
</dbReference>
<protein>
    <recommendedName>
        <fullName evidence="2">V-SNARE coiled-coil homology domain-containing protein</fullName>
    </recommendedName>
</protein>
<dbReference type="InterPro" id="IPR042855">
    <property type="entry name" value="V_SNARE_CC"/>
</dbReference>
<evidence type="ECO:0000256" key="1">
    <source>
        <dbReference type="PROSITE-ProRule" id="PRU00290"/>
    </source>
</evidence>
<dbReference type="Proteomes" id="UP000712600">
    <property type="component" value="Unassembled WGS sequence"/>
</dbReference>
<keyword evidence="1" id="KW-0175">Coiled coil</keyword>
<sequence>MEDPAEADKLLKIQMELDESSIIFHKTIDGLLARGEKLDSLVEKSSDLNKASKMFYKRARKTKTCCSIL</sequence>
<accession>A0A8S9QUR1</accession>
<feature type="domain" description="V-SNARE coiled-coil homology" evidence="2">
    <location>
        <begin position="9"/>
        <end position="69"/>
    </location>
</feature>
<evidence type="ECO:0000313" key="4">
    <source>
        <dbReference type="Proteomes" id="UP000712600"/>
    </source>
</evidence>
<dbReference type="GO" id="GO:0005484">
    <property type="term" value="F:SNAP receptor activity"/>
    <property type="evidence" value="ECO:0007669"/>
    <property type="project" value="TreeGrafter"/>
</dbReference>
<dbReference type="PANTHER" id="PTHR45806:SF6">
    <property type="entry name" value="BNAA02G07810D PROTEIN"/>
    <property type="match status" value="1"/>
</dbReference>
<evidence type="ECO:0000259" key="2">
    <source>
        <dbReference type="PROSITE" id="PS50892"/>
    </source>
</evidence>
<dbReference type="AlphaFoldDB" id="A0A8S9QUR1"/>